<evidence type="ECO:0000256" key="1">
    <source>
        <dbReference type="SAM" id="MobiDB-lite"/>
    </source>
</evidence>
<dbReference type="Proteomes" id="UP001458880">
    <property type="component" value="Unassembled WGS sequence"/>
</dbReference>
<feature type="region of interest" description="Disordered" evidence="1">
    <location>
        <begin position="29"/>
        <end position="73"/>
    </location>
</feature>
<dbReference type="AlphaFoldDB" id="A0AAW1KRL7"/>
<accession>A0AAW1KRL7</accession>
<name>A0AAW1KRL7_POPJA</name>
<dbReference type="EMBL" id="JASPKY010000185">
    <property type="protein sequence ID" value="KAK9722791.1"/>
    <property type="molecule type" value="Genomic_DNA"/>
</dbReference>
<reference evidence="2 3" key="1">
    <citation type="journal article" date="2024" name="BMC Genomics">
        <title>De novo assembly and annotation of Popillia japonica's genome with initial clues to its potential as an invasive pest.</title>
        <authorList>
            <person name="Cucini C."/>
            <person name="Boschi S."/>
            <person name="Funari R."/>
            <person name="Cardaioli E."/>
            <person name="Iannotti N."/>
            <person name="Marturano G."/>
            <person name="Paoli F."/>
            <person name="Bruttini M."/>
            <person name="Carapelli A."/>
            <person name="Frati F."/>
            <person name="Nardi F."/>
        </authorList>
    </citation>
    <scope>NUCLEOTIDE SEQUENCE [LARGE SCALE GENOMIC DNA]</scope>
    <source>
        <strain evidence="2">DMR45628</strain>
    </source>
</reference>
<feature type="compositionally biased region" description="Basic and acidic residues" evidence="1">
    <location>
        <begin position="30"/>
        <end position="48"/>
    </location>
</feature>
<gene>
    <name evidence="2" type="ORF">QE152_g19525</name>
</gene>
<sequence length="73" mass="8173">MMFGAPWGSSCEYALTLARRTLDSQLKNSLIEHMDEQDTDRPPPRLDDLPLMFNDDTDKEELGPLPTGPPADV</sequence>
<keyword evidence="3" id="KW-1185">Reference proteome</keyword>
<evidence type="ECO:0000313" key="2">
    <source>
        <dbReference type="EMBL" id="KAK9722791.1"/>
    </source>
</evidence>
<comment type="caution">
    <text evidence="2">The sequence shown here is derived from an EMBL/GenBank/DDBJ whole genome shotgun (WGS) entry which is preliminary data.</text>
</comment>
<organism evidence="2 3">
    <name type="scientific">Popillia japonica</name>
    <name type="common">Japanese beetle</name>
    <dbReference type="NCBI Taxonomy" id="7064"/>
    <lineage>
        <taxon>Eukaryota</taxon>
        <taxon>Metazoa</taxon>
        <taxon>Ecdysozoa</taxon>
        <taxon>Arthropoda</taxon>
        <taxon>Hexapoda</taxon>
        <taxon>Insecta</taxon>
        <taxon>Pterygota</taxon>
        <taxon>Neoptera</taxon>
        <taxon>Endopterygota</taxon>
        <taxon>Coleoptera</taxon>
        <taxon>Polyphaga</taxon>
        <taxon>Scarabaeiformia</taxon>
        <taxon>Scarabaeidae</taxon>
        <taxon>Rutelinae</taxon>
        <taxon>Popillia</taxon>
    </lineage>
</organism>
<evidence type="ECO:0000313" key="3">
    <source>
        <dbReference type="Proteomes" id="UP001458880"/>
    </source>
</evidence>
<protein>
    <submittedName>
        <fullName evidence="2">Uncharacterized protein</fullName>
    </submittedName>
</protein>
<proteinExistence type="predicted"/>